<evidence type="ECO:0000313" key="2">
    <source>
        <dbReference type="Proteomes" id="UP000276103"/>
    </source>
</evidence>
<dbReference type="Proteomes" id="UP000276103">
    <property type="component" value="Unassembled WGS sequence"/>
</dbReference>
<keyword evidence="2" id="KW-1185">Reference proteome</keyword>
<dbReference type="EMBL" id="RSCM01000006">
    <property type="protein sequence ID" value="RUS96804.1"/>
    <property type="molecule type" value="Genomic_DNA"/>
</dbReference>
<sequence length="69" mass="8085">MLLERLRHISSMTYYTMTVTNARSLRCHPIDWNDTTETGFGLVDEEQLVSQPYQFQLSSNEYGRVHGFL</sequence>
<organism evidence="1 2">
    <name type="scientific">Trichormus variabilis SAG 1403-4b</name>
    <dbReference type="NCBI Taxonomy" id="447716"/>
    <lineage>
        <taxon>Bacteria</taxon>
        <taxon>Bacillati</taxon>
        <taxon>Cyanobacteriota</taxon>
        <taxon>Cyanophyceae</taxon>
        <taxon>Nostocales</taxon>
        <taxon>Nostocaceae</taxon>
        <taxon>Trichormus</taxon>
    </lineage>
</organism>
<evidence type="ECO:0000313" key="1">
    <source>
        <dbReference type="EMBL" id="RUS96804.1"/>
    </source>
</evidence>
<proteinExistence type="predicted"/>
<name>A0A3S1AA73_ANAVA</name>
<gene>
    <name evidence="1" type="ORF">DSM107003_22100</name>
</gene>
<protein>
    <submittedName>
        <fullName evidence="1">Uncharacterized protein</fullName>
    </submittedName>
</protein>
<reference evidence="1 2" key="1">
    <citation type="journal article" date="2019" name="Genome Biol. Evol.">
        <title>Day and night: Metabolic profiles and evolutionary relationships of six axenic non-marine cyanobacteria.</title>
        <authorList>
            <person name="Will S.E."/>
            <person name="Henke P."/>
            <person name="Boedeker C."/>
            <person name="Huang S."/>
            <person name="Brinkmann H."/>
            <person name="Rohde M."/>
            <person name="Jarek M."/>
            <person name="Friedl T."/>
            <person name="Seufert S."/>
            <person name="Schumacher M."/>
            <person name="Overmann J."/>
            <person name="Neumann-Schaal M."/>
            <person name="Petersen J."/>
        </authorList>
    </citation>
    <scope>NUCLEOTIDE SEQUENCE [LARGE SCALE GENOMIC DNA]</scope>
    <source>
        <strain evidence="1 2">SAG 1403-4b</strain>
    </source>
</reference>
<comment type="caution">
    <text evidence="1">The sequence shown here is derived from an EMBL/GenBank/DDBJ whole genome shotgun (WGS) entry which is preliminary data.</text>
</comment>
<accession>A0A3S1AA73</accession>
<dbReference type="AlphaFoldDB" id="A0A3S1AA73"/>